<comment type="similarity">
    <text evidence="1">Belongs to the glycosyl hydrolase 13 family.</text>
</comment>
<dbReference type="SMART" id="SM00642">
    <property type="entry name" value="Aamy"/>
    <property type="match status" value="1"/>
</dbReference>
<keyword evidence="4" id="KW-0462">Maltose metabolism</keyword>
<evidence type="ECO:0000259" key="5">
    <source>
        <dbReference type="SMART" id="SM00642"/>
    </source>
</evidence>
<dbReference type="SUPFAM" id="SSF51445">
    <property type="entry name" value="(Trans)glycosidases"/>
    <property type="match status" value="1"/>
</dbReference>
<evidence type="ECO:0000313" key="6">
    <source>
        <dbReference type="EMBL" id="OOF91909.1"/>
    </source>
</evidence>
<dbReference type="InterPro" id="IPR013780">
    <property type="entry name" value="Glyco_hydro_b"/>
</dbReference>
<accession>A0A1R3RBP7</accession>
<dbReference type="STRING" id="602072.A0A1R3RBP7"/>
<keyword evidence="3" id="KW-0326">Glycosidase</keyword>
<dbReference type="InterPro" id="IPR017853">
    <property type="entry name" value="GH"/>
</dbReference>
<dbReference type="PANTHER" id="PTHR10357:SF179">
    <property type="entry name" value="NEUTRAL AND BASIC AMINO ACID TRANSPORT PROTEIN RBAT"/>
    <property type="match status" value="1"/>
</dbReference>
<keyword evidence="2 6" id="KW-0378">Hydrolase</keyword>
<dbReference type="FunFam" id="3.20.20.80:FF:000087">
    <property type="entry name" value="Oligo-1,6-glucosidase IMA1"/>
    <property type="match status" value="1"/>
</dbReference>
<dbReference type="Proteomes" id="UP000188318">
    <property type="component" value="Unassembled WGS sequence"/>
</dbReference>
<dbReference type="Gene3D" id="3.90.400.10">
    <property type="entry name" value="Oligo-1,6-glucosidase, Domain 2"/>
    <property type="match status" value="1"/>
</dbReference>
<dbReference type="FunFam" id="3.20.20.80:FF:000064">
    <property type="entry name" value="Oligo-1,6-glucosidase"/>
    <property type="match status" value="1"/>
</dbReference>
<dbReference type="GO" id="GO:0033934">
    <property type="term" value="F:glucan 1,4-alpha-maltotriohydrolase activity"/>
    <property type="evidence" value="ECO:0007669"/>
    <property type="project" value="TreeGrafter"/>
</dbReference>
<dbReference type="PANTHER" id="PTHR10357">
    <property type="entry name" value="ALPHA-AMYLASE FAMILY MEMBER"/>
    <property type="match status" value="1"/>
</dbReference>
<dbReference type="InterPro" id="IPR045857">
    <property type="entry name" value="O16G_dom_2"/>
</dbReference>
<dbReference type="AlphaFoldDB" id="A0A1R3RBP7"/>
<dbReference type="FunFam" id="3.90.400.10:FF:000004">
    <property type="entry name" value="Oligo-1,6-glucosidase"/>
    <property type="match status" value="1"/>
</dbReference>
<organism evidence="6 7">
    <name type="scientific">Aspergillus carbonarius (strain ITEM 5010)</name>
    <dbReference type="NCBI Taxonomy" id="602072"/>
    <lineage>
        <taxon>Eukaryota</taxon>
        <taxon>Fungi</taxon>
        <taxon>Dikarya</taxon>
        <taxon>Ascomycota</taxon>
        <taxon>Pezizomycotina</taxon>
        <taxon>Eurotiomycetes</taxon>
        <taxon>Eurotiomycetidae</taxon>
        <taxon>Eurotiales</taxon>
        <taxon>Aspergillaceae</taxon>
        <taxon>Aspergillus</taxon>
        <taxon>Aspergillus subgen. Circumdati</taxon>
    </lineage>
</organism>
<proteinExistence type="inferred from homology"/>
<dbReference type="VEuPathDB" id="FungiDB:ASPCADRAFT_176495"/>
<dbReference type="OrthoDB" id="1740265at2759"/>
<dbReference type="CDD" id="cd11333">
    <property type="entry name" value="AmyAc_SI_OligoGlu_DGase"/>
    <property type="match status" value="1"/>
</dbReference>
<dbReference type="GO" id="GO:0000025">
    <property type="term" value="P:maltose catabolic process"/>
    <property type="evidence" value="ECO:0007669"/>
    <property type="project" value="TreeGrafter"/>
</dbReference>
<dbReference type="GO" id="GO:0004556">
    <property type="term" value="F:alpha-amylase activity"/>
    <property type="evidence" value="ECO:0007669"/>
    <property type="project" value="TreeGrafter"/>
</dbReference>
<dbReference type="GO" id="GO:0005987">
    <property type="term" value="P:sucrose catabolic process"/>
    <property type="evidence" value="ECO:0007669"/>
    <property type="project" value="TreeGrafter"/>
</dbReference>
<dbReference type="Gene3D" id="2.60.40.1180">
    <property type="entry name" value="Golgi alpha-mannosidase II"/>
    <property type="match status" value="1"/>
</dbReference>
<dbReference type="EMBL" id="KV907509">
    <property type="protein sequence ID" value="OOF91909.1"/>
    <property type="molecule type" value="Genomic_DNA"/>
</dbReference>
<evidence type="ECO:0000256" key="1">
    <source>
        <dbReference type="ARBA" id="ARBA00008061"/>
    </source>
</evidence>
<dbReference type="OMA" id="LMYEWRD"/>
<evidence type="ECO:0000256" key="2">
    <source>
        <dbReference type="ARBA" id="ARBA00022801"/>
    </source>
</evidence>
<dbReference type="GO" id="GO:0004575">
    <property type="term" value="F:sucrose alpha-glucosidase activity"/>
    <property type="evidence" value="ECO:0007669"/>
    <property type="project" value="TreeGrafter"/>
</dbReference>
<evidence type="ECO:0000256" key="3">
    <source>
        <dbReference type="ARBA" id="ARBA00023295"/>
    </source>
</evidence>
<dbReference type="GO" id="GO:0004574">
    <property type="term" value="F:oligo-1,6-glucosidase activity"/>
    <property type="evidence" value="ECO:0007669"/>
    <property type="project" value="TreeGrafter"/>
</dbReference>
<keyword evidence="7" id="KW-1185">Reference proteome</keyword>
<feature type="domain" description="Glycosyl hydrolase family 13 catalytic" evidence="5">
    <location>
        <begin position="10"/>
        <end position="434"/>
    </location>
</feature>
<sequence length="569" mass="65045">MWWKNATIYQIYPASFQDSNGDGIGDIPGIHSRLDYIQSLGVDAIWLCPMYDSPQHDMGYDVSNYEAVYPPYGTVEDVEKLIEACHARGLRILLDLVVNHTSDEHAWFQESRSSIASAKRDWYIWRPPRYDPDGNRRPPNNWRSCFGGSAWAWDETTGEYYLHLFAPQQPDLNWENEETRKAIYASAMEFWLRKGIDGFRIDTVNAYSKDPSFPDVPVTDPRVEWQYASHLFCNGPRIHEYLREMGTILKKYNAMTVGELPLTPDIEQVLSYVSAKEEKLSMVFQFDLVDLGMGEALRYHTVPRNWTLPELKERVRATQRLMDGTTDGWSTAFLENHDQARCVSRWGCESTAELWSQSAKMLAMLVASLSGTLFVYQGQEIGMVNAPASWGLEEYKDVESQNYYEFVRRTSHDDPVALAAAKTALQHLARDHARIPMQWDSTPHAGFTTPEATPWMRVHDNYAALNVKRQALDGQSVLSFWKRVLAIRKEYPDVFAKGVFSPMDRDNDKLFIIEKKGDGRQLLVVLNFTPNEQAIELEATLGGQSQLLLSNAGANVHLLQPYEGRIYLG</sequence>
<dbReference type="SUPFAM" id="SSF51011">
    <property type="entry name" value="Glycosyl hydrolase domain"/>
    <property type="match status" value="1"/>
</dbReference>
<protein>
    <submittedName>
        <fullName evidence="6">Glycoside hydrolase family 13 protein</fullName>
    </submittedName>
</protein>
<evidence type="ECO:0000313" key="7">
    <source>
        <dbReference type="Proteomes" id="UP000188318"/>
    </source>
</evidence>
<dbReference type="InterPro" id="IPR006047">
    <property type="entry name" value="GH13_cat_dom"/>
</dbReference>
<reference evidence="7" key="1">
    <citation type="journal article" date="2017" name="Genome Biol.">
        <title>Comparative genomics reveals high biological diversity and specific adaptations in the industrially and medically important fungal genus Aspergillus.</title>
        <authorList>
            <person name="de Vries R.P."/>
            <person name="Riley R."/>
            <person name="Wiebenga A."/>
            <person name="Aguilar-Osorio G."/>
            <person name="Amillis S."/>
            <person name="Uchima C.A."/>
            <person name="Anderluh G."/>
            <person name="Asadollahi M."/>
            <person name="Askin M."/>
            <person name="Barry K."/>
            <person name="Battaglia E."/>
            <person name="Bayram O."/>
            <person name="Benocci T."/>
            <person name="Braus-Stromeyer S.A."/>
            <person name="Caldana C."/>
            <person name="Canovas D."/>
            <person name="Cerqueira G.C."/>
            <person name="Chen F."/>
            <person name="Chen W."/>
            <person name="Choi C."/>
            <person name="Clum A."/>
            <person name="Dos Santos R.A."/>
            <person name="Damasio A.R."/>
            <person name="Diallinas G."/>
            <person name="Emri T."/>
            <person name="Fekete E."/>
            <person name="Flipphi M."/>
            <person name="Freyberg S."/>
            <person name="Gallo A."/>
            <person name="Gournas C."/>
            <person name="Habgood R."/>
            <person name="Hainaut M."/>
            <person name="Harispe M.L."/>
            <person name="Henrissat B."/>
            <person name="Hilden K.S."/>
            <person name="Hope R."/>
            <person name="Hossain A."/>
            <person name="Karabika E."/>
            <person name="Karaffa L."/>
            <person name="Karanyi Z."/>
            <person name="Krasevec N."/>
            <person name="Kuo A."/>
            <person name="Kusch H."/>
            <person name="LaButti K."/>
            <person name="Lagendijk E.L."/>
            <person name="Lapidus A."/>
            <person name="Levasseur A."/>
            <person name="Lindquist E."/>
            <person name="Lipzen A."/>
            <person name="Logrieco A.F."/>
            <person name="MacCabe A."/>
            <person name="Maekelae M.R."/>
            <person name="Malavazi I."/>
            <person name="Melin P."/>
            <person name="Meyer V."/>
            <person name="Mielnichuk N."/>
            <person name="Miskei M."/>
            <person name="Molnar A.P."/>
            <person name="Mule G."/>
            <person name="Ngan C.Y."/>
            <person name="Orejas M."/>
            <person name="Orosz E."/>
            <person name="Ouedraogo J.P."/>
            <person name="Overkamp K.M."/>
            <person name="Park H.-S."/>
            <person name="Perrone G."/>
            <person name="Piumi F."/>
            <person name="Punt P.J."/>
            <person name="Ram A.F."/>
            <person name="Ramon A."/>
            <person name="Rauscher S."/>
            <person name="Record E."/>
            <person name="Riano-Pachon D.M."/>
            <person name="Robert V."/>
            <person name="Roehrig J."/>
            <person name="Ruller R."/>
            <person name="Salamov A."/>
            <person name="Salih N.S."/>
            <person name="Samson R.A."/>
            <person name="Sandor E."/>
            <person name="Sanguinetti M."/>
            <person name="Schuetze T."/>
            <person name="Sepcic K."/>
            <person name="Shelest E."/>
            <person name="Sherlock G."/>
            <person name="Sophianopoulou V."/>
            <person name="Squina F.M."/>
            <person name="Sun H."/>
            <person name="Susca A."/>
            <person name="Todd R.B."/>
            <person name="Tsang A."/>
            <person name="Unkles S.E."/>
            <person name="van de Wiele N."/>
            <person name="van Rossen-Uffink D."/>
            <person name="Oliveira J.V."/>
            <person name="Vesth T.C."/>
            <person name="Visser J."/>
            <person name="Yu J.-H."/>
            <person name="Zhou M."/>
            <person name="Andersen M.R."/>
            <person name="Archer D.B."/>
            <person name="Baker S.E."/>
            <person name="Benoit I."/>
            <person name="Brakhage A.A."/>
            <person name="Braus G.H."/>
            <person name="Fischer R."/>
            <person name="Frisvad J.C."/>
            <person name="Goldman G.H."/>
            <person name="Houbraken J."/>
            <person name="Oakley B."/>
            <person name="Pocsi I."/>
            <person name="Scazzocchio C."/>
            <person name="Seiboth B."/>
            <person name="vanKuyk P.A."/>
            <person name="Wortman J."/>
            <person name="Dyer P.S."/>
            <person name="Grigoriev I.V."/>
        </authorList>
    </citation>
    <scope>NUCLEOTIDE SEQUENCE [LARGE SCALE GENOMIC DNA]</scope>
    <source>
        <strain evidence="7">ITEM 5010</strain>
    </source>
</reference>
<dbReference type="Pfam" id="PF00128">
    <property type="entry name" value="Alpha-amylase"/>
    <property type="match status" value="1"/>
</dbReference>
<gene>
    <name evidence="6" type="ORF">ASPCADRAFT_176495</name>
</gene>
<name>A0A1R3RBP7_ASPC5</name>
<dbReference type="Gene3D" id="3.20.20.80">
    <property type="entry name" value="Glycosidases"/>
    <property type="match status" value="1"/>
</dbReference>
<evidence type="ECO:0000256" key="4">
    <source>
        <dbReference type="ARBA" id="ARBA00026248"/>
    </source>
</evidence>